<protein>
    <recommendedName>
        <fullName evidence="3">2'-5' RNA ligase</fullName>
    </recommendedName>
</protein>
<dbReference type="STRING" id="1817814.A2V81_04340"/>
<comment type="caution">
    <text evidence="1">The sequence shown here is derived from an EMBL/GenBank/DDBJ whole genome shotgun (WGS) entry which is preliminary data.</text>
</comment>
<evidence type="ECO:0008006" key="3">
    <source>
        <dbReference type="Google" id="ProtNLM"/>
    </source>
</evidence>
<gene>
    <name evidence="1" type="ORF">A2V81_04340</name>
</gene>
<dbReference type="Pfam" id="PF13563">
    <property type="entry name" value="2_5_RNA_ligase2"/>
    <property type="match status" value="1"/>
</dbReference>
<proteinExistence type="predicted"/>
<dbReference type="AlphaFoldDB" id="A0A1F4XJK9"/>
<dbReference type="EMBL" id="MEWR01000015">
    <property type="protein sequence ID" value="OGC81895.1"/>
    <property type="molecule type" value="Genomic_DNA"/>
</dbReference>
<dbReference type="Proteomes" id="UP000177614">
    <property type="component" value="Unassembled WGS sequence"/>
</dbReference>
<dbReference type="SUPFAM" id="SSF55144">
    <property type="entry name" value="LigT-like"/>
    <property type="match status" value="1"/>
</dbReference>
<organism evidence="1 2">
    <name type="scientific">Candidatus Abawacabacteria bacterium RBG_16_42_10</name>
    <dbReference type="NCBI Taxonomy" id="1817814"/>
    <lineage>
        <taxon>Bacteria</taxon>
        <taxon>Candidatus Abawacaibacteriota</taxon>
    </lineage>
</organism>
<accession>A0A1F4XJK9</accession>
<evidence type="ECO:0000313" key="2">
    <source>
        <dbReference type="Proteomes" id="UP000177614"/>
    </source>
</evidence>
<reference evidence="1 2" key="1">
    <citation type="journal article" date="2016" name="Nat. Commun.">
        <title>Thousands of microbial genomes shed light on interconnected biogeochemical processes in an aquifer system.</title>
        <authorList>
            <person name="Anantharaman K."/>
            <person name="Brown C.T."/>
            <person name="Hug L.A."/>
            <person name="Sharon I."/>
            <person name="Castelle C.J."/>
            <person name="Probst A.J."/>
            <person name="Thomas B.C."/>
            <person name="Singh A."/>
            <person name="Wilkins M.J."/>
            <person name="Karaoz U."/>
            <person name="Brodie E.L."/>
            <person name="Williams K.H."/>
            <person name="Hubbard S.S."/>
            <person name="Banfield J.F."/>
        </authorList>
    </citation>
    <scope>NUCLEOTIDE SEQUENCE [LARGE SCALE GENOMIC DNA]</scope>
</reference>
<evidence type="ECO:0000313" key="1">
    <source>
        <dbReference type="EMBL" id="OGC81895.1"/>
    </source>
</evidence>
<dbReference type="InterPro" id="IPR009097">
    <property type="entry name" value="Cyclic_Pdiesterase"/>
</dbReference>
<dbReference type="Gene3D" id="3.90.1140.10">
    <property type="entry name" value="Cyclic phosphodiesterase"/>
    <property type="match status" value="1"/>
</dbReference>
<sequence length="176" mass="19931">MAKNAGKNYFFALIPDLSGLLDELQKLQGIKNITTTLPLHLTLFYFGELNPINNKRVDQYFARLPEKLTDKITLQVRGIDSFKDGQGKDTVFFLTVDSENVRKIHQELFSLFHDIHTDTFDFVPHISLAFPQKGITQQNVADIHRLFSGVHELSCNQFALASVDGQAIQVEKALLL</sequence>
<name>A0A1F4XJK9_9BACT</name>